<comment type="cofactor">
    <cofactor evidence="1">
        <name>Mg(2+)</name>
        <dbReference type="ChEBI" id="CHEBI:18420"/>
    </cofactor>
</comment>
<evidence type="ECO:0000313" key="7">
    <source>
        <dbReference type="EMBL" id="SMB94162.1"/>
    </source>
</evidence>
<evidence type="ECO:0000313" key="8">
    <source>
        <dbReference type="Proteomes" id="UP000192731"/>
    </source>
</evidence>
<dbReference type="SFLD" id="SFLDS00005">
    <property type="entry name" value="Isoprenoid_Synthase_Type_I"/>
    <property type="match status" value="1"/>
</dbReference>
<dbReference type="STRING" id="656914.SAMN00017405_0158"/>
<dbReference type="GO" id="GO:0046872">
    <property type="term" value="F:metal ion binding"/>
    <property type="evidence" value="ECO:0007669"/>
    <property type="project" value="UniProtKB-KW"/>
</dbReference>
<accession>A0A1W1VLC0</accession>
<protein>
    <submittedName>
        <fullName evidence="7">Heptaprenyl diphosphate synthase</fullName>
    </submittedName>
</protein>
<proteinExistence type="inferred from homology"/>
<dbReference type="Gene3D" id="1.10.600.10">
    <property type="entry name" value="Farnesyl Diphosphate Synthase"/>
    <property type="match status" value="1"/>
</dbReference>
<dbReference type="GO" id="GO:0008299">
    <property type="term" value="P:isoprenoid biosynthetic process"/>
    <property type="evidence" value="ECO:0007669"/>
    <property type="project" value="InterPro"/>
</dbReference>
<dbReference type="InterPro" id="IPR033749">
    <property type="entry name" value="Polyprenyl_synt_CS"/>
</dbReference>
<dbReference type="GO" id="GO:0004659">
    <property type="term" value="F:prenyltransferase activity"/>
    <property type="evidence" value="ECO:0007669"/>
    <property type="project" value="InterPro"/>
</dbReference>
<dbReference type="InterPro" id="IPR008949">
    <property type="entry name" value="Isoprenoid_synthase_dom_sf"/>
</dbReference>
<dbReference type="Pfam" id="PF00348">
    <property type="entry name" value="polyprenyl_synt"/>
    <property type="match status" value="1"/>
</dbReference>
<evidence type="ECO:0000256" key="6">
    <source>
        <dbReference type="RuleBase" id="RU004466"/>
    </source>
</evidence>
<evidence type="ECO:0000256" key="4">
    <source>
        <dbReference type="ARBA" id="ARBA00022723"/>
    </source>
</evidence>
<name>A0A1W1VLC0_DESTI</name>
<reference evidence="7 8" key="1">
    <citation type="submission" date="2017-04" db="EMBL/GenBank/DDBJ databases">
        <authorList>
            <person name="Afonso C.L."/>
            <person name="Miller P.J."/>
            <person name="Scott M.A."/>
            <person name="Spackman E."/>
            <person name="Goraichik I."/>
            <person name="Dimitrov K.M."/>
            <person name="Suarez D.L."/>
            <person name="Swayne D.E."/>
        </authorList>
    </citation>
    <scope>NUCLEOTIDE SEQUENCE [LARGE SCALE GENOMIC DNA]</scope>
    <source>
        <strain evidence="7 8">DSM 11270</strain>
    </source>
</reference>
<evidence type="ECO:0000256" key="3">
    <source>
        <dbReference type="ARBA" id="ARBA00022679"/>
    </source>
</evidence>
<keyword evidence="3 6" id="KW-0808">Transferase</keyword>
<keyword evidence="4" id="KW-0479">Metal-binding</keyword>
<dbReference type="PANTHER" id="PTHR12001">
    <property type="entry name" value="GERANYLGERANYL PYROPHOSPHATE SYNTHASE"/>
    <property type="match status" value="1"/>
</dbReference>
<evidence type="ECO:0000256" key="5">
    <source>
        <dbReference type="ARBA" id="ARBA00022842"/>
    </source>
</evidence>
<comment type="similarity">
    <text evidence="2 6">Belongs to the FPP/GGPP synthase family.</text>
</comment>
<keyword evidence="8" id="KW-1185">Reference proteome</keyword>
<keyword evidence="5" id="KW-0460">Magnesium</keyword>
<evidence type="ECO:0000256" key="1">
    <source>
        <dbReference type="ARBA" id="ARBA00001946"/>
    </source>
</evidence>
<dbReference type="AlphaFoldDB" id="A0A1W1VLC0"/>
<dbReference type="EMBL" id="FWWT01000022">
    <property type="protein sequence ID" value="SMB94162.1"/>
    <property type="molecule type" value="Genomic_DNA"/>
</dbReference>
<dbReference type="InterPro" id="IPR000092">
    <property type="entry name" value="Polyprenyl_synt"/>
</dbReference>
<dbReference type="PROSITE" id="PS00723">
    <property type="entry name" value="POLYPRENYL_SYNTHASE_1"/>
    <property type="match status" value="1"/>
</dbReference>
<dbReference type="PANTHER" id="PTHR12001:SF69">
    <property type="entry name" value="ALL TRANS-POLYPRENYL-DIPHOSPHATE SYNTHASE PDSS1"/>
    <property type="match status" value="1"/>
</dbReference>
<sequence>MNKFFLTSKIKNDIEEVEAFLINYLDFPHQNLKESSLHTLKAGGKRIRPAFVLLAGSLFKYEDKEKLISLAAAVELIHMASLIHDDIIDNSVTRRGRPTVRALWGNDFSLYAGGYLFAKAIQLINPKENPRIAEILANTSVEMAKGELAQIQSFFDIDQTVRDYFYRIKRKTALLIAASCEIGALACNASKNEIKAIKKYGYNLGMAFQIQDDILDIESTSMELGKPAGNDLAQGIITLPTIYALQKKNTDSLELKKSIVNRFTSGSYDINKALEIISNSTAMDDARRISFKYMQKAKDQLEYLPKGMIRKNMDQLANYIVERNY</sequence>
<dbReference type="Proteomes" id="UP000192731">
    <property type="component" value="Unassembled WGS sequence"/>
</dbReference>
<dbReference type="SUPFAM" id="SSF48576">
    <property type="entry name" value="Terpenoid synthases"/>
    <property type="match status" value="1"/>
</dbReference>
<dbReference type="CDD" id="cd00685">
    <property type="entry name" value="Trans_IPPS_HT"/>
    <property type="match status" value="1"/>
</dbReference>
<gene>
    <name evidence="7" type="ORF">SAMN00017405_0158</name>
</gene>
<dbReference type="RefSeq" id="WP_084053980.1">
    <property type="nucleotide sequence ID" value="NZ_FWWT01000022.1"/>
</dbReference>
<dbReference type="OrthoDB" id="9805316at2"/>
<dbReference type="PROSITE" id="PS00444">
    <property type="entry name" value="POLYPRENYL_SYNTHASE_2"/>
    <property type="match status" value="1"/>
</dbReference>
<organism evidence="7 8">
    <name type="scientific">Desulfonispora thiosulfatigenes DSM 11270</name>
    <dbReference type="NCBI Taxonomy" id="656914"/>
    <lineage>
        <taxon>Bacteria</taxon>
        <taxon>Bacillati</taxon>
        <taxon>Bacillota</taxon>
        <taxon>Clostridia</taxon>
        <taxon>Eubacteriales</taxon>
        <taxon>Peptococcaceae</taxon>
        <taxon>Desulfonispora</taxon>
    </lineage>
</organism>
<evidence type="ECO:0000256" key="2">
    <source>
        <dbReference type="ARBA" id="ARBA00006706"/>
    </source>
</evidence>